<sequence>MKDSSSEDYYPDLKSRYALDWDMTHSFSRVLEQGPHYALDVQEATFTVDTSDVWESGPAEADVHLSYWLPSNTLKGEKVPVIAIISPYFSYGQPGDESGHTGIVSAGRGEFIYENFVPHGYAFAQVAVFGTELSTGCFDYRGAGEGLGIHNAVEWLGSQEWSNGHVGLYGKSYEGATQWEAAAIGSEYLKTIVPISGTTALHPLLYKNGSAEARSQVMHMNYFSSTVDYNADDLDNVCPDILEGLFAGPVTYGAGELDPYMENYYSERSHIDKAFQNWKGSVYWIQGMQDWNVDPHQVFSSPDGTPWYQRYEEAGFDVKGMLGQWEHNYPDQWTKHNAQETGYGAEAIHNMTRWDWAQDLFEWFEYYLKGIGPKPNLNVQVQSNDGQWRVENTWPPKNNEKKTISLADCQNSGAFVTGLSVVGGVTQQSVTLDCPAISETDITHISGLVRLHLDTIAFFDGGQIFAEMQDANTGMRLGHATMDIRYHAGGSEPQTVLPNDRVMMMMEFQAMDATIPAGNGIRLILTDSGEDYLAPLCGNACPVHVLSSSSNMIIPVIDVKEDQLFITPQSSSAANNL</sequence>
<dbReference type="Gene3D" id="3.40.50.1820">
    <property type="entry name" value="alpha/beta hydrolase"/>
    <property type="match status" value="2"/>
</dbReference>
<evidence type="ECO:0000313" key="4">
    <source>
        <dbReference type="Proteomes" id="UP000183080"/>
    </source>
</evidence>
<reference evidence="3 4" key="1">
    <citation type="submission" date="2016-08" db="EMBL/GenBank/DDBJ databases">
        <title>New Insights into Marine Group III Euryarchaeota, from dark to light.</title>
        <authorList>
            <person name="Haro-Moreno J.M."/>
            <person name="Rodriguez-Valera F."/>
            <person name="Lopez-Garcia P."/>
            <person name="Moreira D."/>
            <person name="Martin-Cuadrado A.B."/>
        </authorList>
    </citation>
    <scope>NUCLEOTIDE SEQUENCE [LARGE SCALE GENOMIC DNA]</scope>
    <source>
        <strain evidence="3">CG-Epi1</strain>
    </source>
</reference>
<dbReference type="InterPro" id="IPR013736">
    <property type="entry name" value="Xaa-Pro_dipept_C"/>
</dbReference>
<dbReference type="GO" id="GO:0008239">
    <property type="term" value="F:dipeptidyl-peptidase activity"/>
    <property type="evidence" value="ECO:0007669"/>
    <property type="project" value="InterPro"/>
</dbReference>
<feature type="domain" description="Xaa-Pro dipeptidyl-peptidase C-terminal" evidence="2">
    <location>
        <begin position="361"/>
        <end position="554"/>
    </location>
</feature>
<organism evidence="3 4">
    <name type="scientific">Marine Group III euryarchaeote CG-Epi1</name>
    <dbReference type="NCBI Taxonomy" id="1888995"/>
    <lineage>
        <taxon>Archaea</taxon>
        <taxon>Methanobacteriati</taxon>
        <taxon>Thermoplasmatota</taxon>
        <taxon>Thermoplasmata</taxon>
        <taxon>Candidatus Thermoprofundales</taxon>
    </lineage>
</organism>
<name>A0A1J5U6W5_9ARCH</name>
<proteinExistence type="predicted"/>
<dbReference type="SMART" id="SM00939">
    <property type="entry name" value="PepX_C"/>
    <property type="match status" value="1"/>
</dbReference>
<dbReference type="STRING" id="1888995.BD935_05355"/>
<dbReference type="AlphaFoldDB" id="A0A1J5U6W5"/>
<keyword evidence="1" id="KW-0378">Hydrolase</keyword>
<evidence type="ECO:0000259" key="2">
    <source>
        <dbReference type="SMART" id="SM00939"/>
    </source>
</evidence>
<dbReference type="Pfam" id="PF02129">
    <property type="entry name" value="Peptidase_S15"/>
    <property type="match status" value="1"/>
</dbReference>
<dbReference type="SUPFAM" id="SSF53474">
    <property type="entry name" value="alpha/beta-Hydrolases"/>
    <property type="match status" value="1"/>
</dbReference>
<dbReference type="InterPro" id="IPR008979">
    <property type="entry name" value="Galactose-bd-like_sf"/>
</dbReference>
<protein>
    <recommendedName>
        <fullName evidence="2">Xaa-Pro dipeptidyl-peptidase C-terminal domain-containing protein</fullName>
    </recommendedName>
</protein>
<dbReference type="Proteomes" id="UP000183080">
    <property type="component" value="Unassembled WGS sequence"/>
</dbReference>
<evidence type="ECO:0000313" key="3">
    <source>
        <dbReference type="EMBL" id="OIR20030.1"/>
    </source>
</evidence>
<dbReference type="InterPro" id="IPR029058">
    <property type="entry name" value="AB_hydrolase_fold"/>
</dbReference>
<dbReference type="InterPro" id="IPR000383">
    <property type="entry name" value="Xaa-Pro-like_dom"/>
</dbReference>
<dbReference type="EMBL" id="MIZA01000016">
    <property type="protein sequence ID" value="OIR20030.1"/>
    <property type="molecule type" value="Genomic_DNA"/>
</dbReference>
<dbReference type="InterPro" id="IPR005674">
    <property type="entry name" value="CocE/Ser_esterase"/>
</dbReference>
<gene>
    <name evidence="3" type="ORF">BD935_05355</name>
</gene>
<dbReference type="SUPFAM" id="SSF49785">
    <property type="entry name" value="Galactose-binding domain-like"/>
    <property type="match status" value="1"/>
</dbReference>
<evidence type="ECO:0000256" key="1">
    <source>
        <dbReference type="ARBA" id="ARBA00022801"/>
    </source>
</evidence>
<dbReference type="Pfam" id="PF08530">
    <property type="entry name" value="PepX_C"/>
    <property type="match status" value="1"/>
</dbReference>
<comment type="caution">
    <text evidence="3">The sequence shown here is derived from an EMBL/GenBank/DDBJ whole genome shotgun (WGS) entry which is preliminary data.</text>
</comment>
<dbReference type="NCBIfam" id="TIGR00976">
    <property type="entry name" value="CocE_NonD"/>
    <property type="match status" value="1"/>
</dbReference>
<accession>A0A1J5U6W5</accession>